<keyword evidence="3" id="KW-0862">Zinc</keyword>
<dbReference type="OrthoDB" id="428768at2759"/>
<proteinExistence type="inferred from homology"/>
<name>A0A6A6BJ28_9PEZI</name>
<dbReference type="Pfam" id="PF04828">
    <property type="entry name" value="GFA"/>
    <property type="match status" value="1"/>
</dbReference>
<gene>
    <name evidence="6" type="ORF">K452DRAFT_225151</name>
</gene>
<organism evidence="6 7">
    <name type="scientific">Aplosporella prunicola CBS 121167</name>
    <dbReference type="NCBI Taxonomy" id="1176127"/>
    <lineage>
        <taxon>Eukaryota</taxon>
        <taxon>Fungi</taxon>
        <taxon>Dikarya</taxon>
        <taxon>Ascomycota</taxon>
        <taxon>Pezizomycotina</taxon>
        <taxon>Dothideomycetes</taxon>
        <taxon>Dothideomycetes incertae sedis</taxon>
        <taxon>Botryosphaeriales</taxon>
        <taxon>Aplosporellaceae</taxon>
        <taxon>Aplosporella</taxon>
    </lineage>
</organism>
<dbReference type="AlphaFoldDB" id="A0A6A6BJ28"/>
<dbReference type="SUPFAM" id="SSF51316">
    <property type="entry name" value="Mss4-like"/>
    <property type="match status" value="1"/>
</dbReference>
<comment type="similarity">
    <text evidence="1">Belongs to the Gfa family.</text>
</comment>
<dbReference type="GeneID" id="54294224"/>
<evidence type="ECO:0000313" key="7">
    <source>
        <dbReference type="Proteomes" id="UP000799438"/>
    </source>
</evidence>
<evidence type="ECO:0000313" key="6">
    <source>
        <dbReference type="EMBL" id="KAF2143413.1"/>
    </source>
</evidence>
<keyword evidence="7" id="KW-1185">Reference proteome</keyword>
<dbReference type="Proteomes" id="UP000799438">
    <property type="component" value="Unassembled WGS sequence"/>
</dbReference>
<evidence type="ECO:0000256" key="3">
    <source>
        <dbReference type="ARBA" id="ARBA00022833"/>
    </source>
</evidence>
<dbReference type="GO" id="GO:0046872">
    <property type="term" value="F:metal ion binding"/>
    <property type="evidence" value="ECO:0007669"/>
    <property type="project" value="UniProtKB-KW"/>
</dbReference>
<evidence type="ECO:0000259" key="5">
    <source>
        <dbReference type="PROSITE" id="PS51891"/>
    </source>
</evidence>
<feature type="domain" description="CENP-V/GFA" evidence="5">
    <location>
        <begin position="2"/>
        <end position="119"/>
    </location>
</feature>
<dbReference type="EMBL" id="ML995482">
    <property type="protein sequence ID" value="KAF2143413.1"/>
    <property type="molecule type" value="Genomic_DNA"/>
</dbReference>
<dbReference type="PANTHER" id="PTHR33337:SF40">
    <property type="entry name" value="CENP-V_GFA DOMAIN-CONTAINING PROTEIN-RELATED"/>
    <property type="match status" value="1"/>
</dbReference>
<sequence length="140" mass="15005">MPTGGCACGAIQYAFSSDPHSVLLCNCPACHLSTNSAFSTNLVLPYSSFSASGAAPTTWQRTGKSGQPVTNHFCGVCGTLMWVLPAVLPGTVLVKAGTLHERKPLLESELYRPGVELWAKDRWAWCPSVEGVKKFEEAMS</sequence>
<dbReference type="Gene3D" id="3.90.1590.10">
    <property type="entry name" value="glutathione-dependent formaldehyde- activating enzyme (gfa)"/>
    <property type="match status" value="1"/>
</dbReference>
<dbReference type="InterPro" id="IPR011057">
    <property type="entry name" value="Mss4-like_sf"/>
</dbReference>
<dbReference type="RefSeq" id="XP_033399125.1">
    <property type="nucleotide sequence ID" value="XM_033536728.1"/>
</dbReference>
<evidence type="ECO:0000256" key="1">
    <source>
        <dbReference type="ARBA" id="ARBA00005495"/>
    </source>
</evidence>
<keyword evidence="4" id="KW-0456">Lyase</keyword>
<accession>A0A6A6BJ28</accession>
<dbReference type="InterPro" id="IPR006913">
    <property type="entry name" value="CENP-V/GFA"/>
</dbReference>
<protein>
    <recommendedName>
        <fullName evidence="5">CENP-V/GFA domain-containing protein</fullName>
    </recommendedName>
</protein>
<dbReference type="GO" id="GO:0016846">
    <property type="term" value="F:carbon-sulfur lyase activity"/>
    <property type="evidence" value="ECO:0007669"/>
    <property type="project" value="InterPro"/>
</dbReference>
<dbReference type="PANTHER" id="PTHR33337">
    <property type="entry name" value="GFA DOMAIN-CONTAINING PROTEIN"/>
    <property type="match status" value="1"/>
</dbReference>
<evidence type="ECO:0000256" key="2">
    <source>
        <dbReference type="ARBA" id="ARBA00022723"/>
    </source>
</evidence>
<keyword evidence="2" id="KW-0479">Metal-binding</keyword>
<dbReference type="PROSITE" id="PS51891">
    <property type="entry name" value="CENP_V_GFA"/>
    <property type="match status" value="1"/>
</dbReference>
<evidence type="ECO:0000256" key="4">
    <source>
        <dbReference type="ARBA" id="ARBA00023239"/>
    </source>
</evidence>
<reference evidence="6" key="1">
    <citation type="journal article" date="2020" name="Stud. Mycol.">
        <title>101 Dothideomycetes genomes: a test case for predicting lifestyles and emergence of pathogens.</title>
        <authorList>
            <person name="Haridas S."/>
            <person name="Albert R."/>
            <person name="Binder M."/>
            <person name="Bloem J."/>
            <person name="Labutti K."/>
            <person name="Salamov A."/>
            <person name="Andreopoulos B."/>
            <person name="Baker S."/>
            <person name="Barry K."/>
            <person name="Bills G."/>
            <person name="Bluhm B."/>
            <person name="Cannon C."/>
            <person name="Castanera R."/>
            <person name="Culley D."/>
            <person name="Daum C."/>
            <person name="Ezra D."/>
            <person name="Gonzalez J."/>
            <person name="Henrissat B."/>
            <person name="Kuo A."/>
            <person name="Liang C."/>
            <person name="Lipzen A."/>
            <person name="Lutzoni F."/>
            <person name="Magnuson J."/>
            <person name="Mondo S."/>
            <person name="Nolan M."/>
            <person name="Ohm R."/>
            <person name="Pangilinan J."/>
            <person name="Park H.-J."/>
            <person name="Ramirez L."/>
            <person name="Alfaro M."/>
            <person name="Sun H."/>
            <person name="Tritt A."/>
            <person name="Yoshinaga Y."/>
            <person name="Zwiers L.-H."/>
            <person name="Turgeon B."/>
            <person name="Goodwin S."/>
            <person name="Spatafora J."/>
            <person name="Crous P."/>
            <person name="Grigoriev I."/>
        </authorList>
    </citation>
    <scope>NUCLEOTIDE SEQUENCE</scope>
    <source>
        <strain evidence="6">CBS 121167</strain>
    </source>
</reference>